<name>A0ABV7UK19_9HYPH</name>
<gene>
    <name evidence="2" type="ORF">ACFONL_16370</name>
</gene>
<dbReference type="Pfam" id="PF00211">
    <property type="entry name" value="Guanylate_cyc"/>
    <property type="match status" value="1"/>
</dbReference>
<evidence type="ECO:0000259" key="1">
    <source>
        <dbReference type="PROSITE" id="PS50125"/>
    </source>
</evidence>
<dbReference type="EMBL" id="JBHRYC010000082">
    <property type="protein sequence ID" value="MFC3638916.1"/>
    <property type="molecule type" value="Genomic_DNA"/>
</dbReference>
<dbReference type="Proteomes" id="UP001595704">
    <property type="component" value="Unassembled WGS sequence"/>
</dbReference>
<dbReference type="PANTHER" id="PTHR43081:SF19">
    <property type="entry name" value="PH-SENSITIVE ADENYLATE CYCLASE RV1264"/>
    <property type="match status" value="1"/>
</dbReference>
<feature type="domain" description="Guanylate cyclase" evidence="1">
    <location>
        <begin position="243"/>
        <end position="351"/>
    </location>
</feature>
<dbReference type="InterPro" id="IPR050697">
    <property type="entry name" value="Adenylyl/Guanylyl_Cyclase_3/4"/>
</dbReference>
<dbReference type="InterPro" id="IPR001054">
    <property type="entry name" value="A/G_cyclase"/>
</dbReference>
<protein>
    <submittedName>
        <fullName evidence="2">Adenylate/guanylate cyclase domain-containing protein</fullName>
    </submittedName>
</protein>
<dbReference type="SMART" id="SM00044">
    <property type="entry name" value="CYCc"/>
    <property type="match status" value="1"/>
</dbReference>
<organism evidence="2 3">
    <name type="scientific">Camelimonas fluminis</name>
    <dbReference type="NCBI Taxonomy" id="1576911"/>
    <lineage>
        <taxon>Bacteria</taxon>
        <taxon>Pseudomonadati</taxon>
        <taxon>Pseudomonadota</taxon>
        <taxon>Alphaproteobacteria</taxon>
        <taxon>Hyphomicrobiales</taxon>
        <taxon>Chelatococcaceae</taxon>
        <taxon>Camelimonas</taxon>
    </lineage>
</organism>
<comment type="caution">
    <text evidence="2">The sequence shown here is derived from an EMBL/GenBank/DDBJ whole genome shotgun (WGS) entry which is preliminary data.</text>
</comment>
<sequence length="416" mass="44727">MEAISRATLSALAGCDETRLSELERLGILRQRNGSYHSGDVSCLRVALALNDAGISLDTLAEGLSRKVFSLDFASQLMFEPVALTTRSLDRELQAENFDLPTLNRLRSATGLPQLSDDQAPREDDIELMQQLAACRRLGVSEEGLARVLRVFGQTTRRAVDTMRDLFRGEIEEQLLGSGLSHAEMLEIGARKRLALQRSGFRGLFLLQRRLLEEAVFNNVVARIQDAFRDEGHEIATGEAMPAVAFADLTGFTSLTDMIGDSKAAEQAAAFEAFAQKIALAVGGRVIKALGDGVMMLFPDAACGLEASLLMIEEQERHGLPPVRVGLATGQIVPRDGDIFGRTVNLAARISNVAQAAEVLACPATRTSALAMRPLSFSFSALKPVGLKGLREPVPLFSVHRAAAGDGGMPDPEGTG</sequence>
<reference evidence="3" key="1">
    <citation type="journal article" date="2019" name="Int. J. Syst. Evol. Microbiol.">
        <title>The Global Catalogue of Microorganisms (GCM) 10K type strain sequencing project: providing services to taxonomists for standard genome sequencing and annotation.</title>
        <authorList>
            <consortium name="The Broad Institute Genomics Platform"/>
            <consortium name="The Broad Institute Genome Sequencing Center for Infectious Disease"/>
            <person name="Wu L."/>
            <person name="Ma J."/>
        </authorList>
    </citation>
    <scope>NUCLEOTIDE SEQUENCE [LARGE SCALE GENOMIC DNA]</scope>
    <source>
        <strain evidence="3">KCTC 42282</strain>
    </source>
</reference>
<evidence type="ECO:0000313" key="2">
    <source>
        <dbReference type="EMBL" id="MFC3638916.1"/>
    </source>
</evidence>
<dbReference type="PANTHER" id="PTHR43081">
    <property type="entry name" value="ADENYLATE CYCLASE, TERMINAL-DIFFERENTIATION SPECIFIC-RELATED"/>
    <property type="match status" value="1"/>
</dbReference>
<dbReference type="PROSITE" id="PS50125">
    <property type="entry name" value="GUANYLATE_CYCLASE_2"/>
    <property type="match status" value="1"/>
</dbReference>
<keyword evidence="3" id="KW-1185">Reference proteome</keyword>
<dbReference type="CDD" id="cd07302">
    <property type="entry name" value="CHD"/>
    <property type="match status" value="1"/>
</dbReference>
<dbReference type="InterPro" id="IPR029787">
    <property type="entry name" value="Nucleotide_cyclase"/>
</dbReference>
<evidence type="ECO:0000313" key="3">
    <source>
        <dbReference type="Proteomes" id="UP001595704"/>
    </source>
</evidence>
<proteinExistence type="predicted"/>
<dbReference type="SUPFAM" id="SSF55073">
    <property type="entry name" value="Nucleotide cyclase"/>
    <property type="match status" value="1"/>
</dbReference>
<dbReference type="RefSeq" id="WP_191320240.1">
    <property type="nucleotide sequence ID" value="NZ_JBHRYC010000082.1"/>
</dbReference>
<dbReference type="Gene3D" id="3.30.70.1230">
    <property type="entry name" value="Nucleotide cyclase"/>
    <property type="match status" value="1"/>
</dbReference>
<accession>A0ABV7UK19</accession>